<evidence type="ECO:0008006" key="5">
    <source>
        <dbReference type="Google" id="ProtNLM"/>
    </source>
</evidence>
<gene>
    <name evidence="3" type="ORF">GCM10009123_08570</name>
</gene>
<accession>A0ABN0SWD4</accession>
<dbReference type="Proteomes" id="UP001501221">
    <property type="component" value="Unassembled WGS sequence"/>
</dbReference>
<evidence type="ECO:0000256" key="2">
    <source>
        <dbReference type="SAM" id="SignalP"/>
    </source>
</evidence>
<dbReference type="RefSeq" id="WP_343987083.1">
    <property type="nucleotide sequence ID" value="NZ_BAAAFM010000003.1"/>
</dbReference>
<comment type="caution">
    <text evidence="3">The sequence shown here is derived from an EMBL/GenBank/DDBJ whole genome shotgun (WGS) entry which is preliminary data.</text>
</comment>
<keyword evidence="4" id="KW-1185">Reference proteome</keyword>
<feature type="region of interest" description="Disordered" evidence="1">
    <location>
        <begin position="251"/>
        <end position="271"/>
    </location>
</feature>
<evidence type="ECO:0000313" key="4">
    <source>
        <dbReference type="Proteomes" id="UP001501221"/>
    </source>
</evidence>
<feature type="chain" id="PRO_5045311759" description="Cytochrome c domain-containing protein" evidence="2">
    <location>
        <begin position="23"/>
        <end position="516"/>
    </location>
</feature>
<organism evidence="3 4">
    <name type="scientific">Kangiella japonica</name>
    <dbReference type="NCBI Taxonomy" id="647384"/>
    <lineage>
        <taxon>Bacteria</taxon>
        <taxon>Pseudomonadati</taxon>
        <taxon>Pseudomonadota</taxon>
        <taxon>Gammaproteobacteria</taxon>
        <taxon>Kangiellales</taxon>
        <taxon>Kangiellaceae</taxon>
        <taxon>Kangiella</taxon>
    </lineage>
</organism>
<evidence type="ECO:0000256" key="1">
    <source>
        <dbReference type="SAM" id="MobiDB-lite"/>
    </source>
</evidence>
<reference evidence="3 4" key="1">
    <citation type="journal article" date="2019" name="Int. J. Syst. Evol. Microbiol.">
        <title>The Global Catalogue of Microorganisms (GCM) 10K type strain sequencing project: providing services to taxonomists for standard genome sequencing and annotation.</title>
        <authorList>
            <consortium name="The Broad Institute Genomics Platform"/>
            <consortium name="The Broad Institute Genome Sequencing Center for Infectious Disease"/>
            <person name="Wu L."/>
            <person name="Ma J."/>
        </authorList>
    </citation>
    <scope>NUCLEOTIDE SEQUENCE [LARGE SCALE GENOMIC DNA]</scope>
    <source>
        <strain evidence="3 4">JCM 16211</strain>
    </source>
</reference>
<sequence>MKNTLLGLATIAIASASGTLIAKDSSSPSSHHSDKIVGKAPFVTLTAQNLDQANTPIHPFINSALPNPPKNVYSGNLFQLRHDYPSSAAEVKNPAWKAVTNNGRITQQNAMAYVEALKSYVSDDMRKLIYNYDQWNASQEPWWESIWLGTEREPIYGFYVGSGFPAETLTDQKLDLTTYVLTLYDKTAAATLGNIWGTSLKSAYNPNITNPGAQYAEGSVIVKFAFVTPCGADWAPMEGTASVPIYAPLNESNGSGNNPDTSKCPNNGSAGSTADPSLTNIYMMQFDIIVKDSQAAPETGWVFSTLVYDKDAPGKDAWEKMVPLGATWGNNPDVINLSSDALTPPAKVNTQLSQNWINMNSPEYARSTLGWDGRLSGPNDGAVVTPAWAGSHYYPKGLSSAGCLACHSSAQYNPKSVSTNQPNMVSFLLPSTTQPPQVINAPLSSTNQALVLNEPGSKDWMKWFQSRAGDVPMDSGQVSLDYDMVTAFKAIPMWQAALQAMEREDAAKASLTRKAQ</sequence>
<name>A0ABN0SWD4_9GAMM</name>
<proteinExistence type="predicted"/>
<keyword evidence="2" id="KW-0732">Signal</keyword>
<feature type="signal peptide" evidence="2">
    <location>
        <begin position="1"/>
        <end position="22"/>
    </location>
</feature>
<protein>
    <recommendedName>
        <fullName evidence="5">Cytochrome c domain-containing protein</fullName>
    </recommendedName>
</protein>
<dbReference type="EMBL" id="BAAAFM010000003">
    <property type="protein sequence ID" value="GAA0203536.1"/>
    <property type="molecule type" value="Genomic_DNA"/>
</dbReference>
<evidence type="ECO:0000313" key="3">
    <source>
        <dbReference type="EMBL" id="GAA0203536.1"/>
    </source>
</evidence>